<evidence type="ECO:0000313" key="12">
    <source>
        <dbReference type="Proteomes" id="UP000002358"/>
    </source>
</evidence>
<dbReference type="InterPro" id="IPR000192">
    <property type="entry name" value="Aminotrans_V_dom"/>
</dbReference>
<evidence type="ECO:0000259" key="10">
    <source>
        <dbReference type="Pfam" id="PF00266"/>
    </source>
</evidence>
<evidence type="ECO:0000256" key="3">
    <source>
        <dbReference type="ARBA" id="ARBA00013049"/>
    </source>
</evidence>
<keyword evidence="6" id="KW-0663">Pyridoxal phosphate</keyword>
<dbReference type="CDD" id="cd06451">
    <property type="entry name" value="AGAT_like"/>
    <property type="match status" value="1"/>
</dbReference>
<dbReference type="Gene3D" id="3.40.640.10">
    <property type="entry name" value="Type I PLP-dependent aspartate aminotransferase-like (Major domain)"/>
    <property type="match status" value="1"/>
</dbReference>
<dbReference type="InterPro" id="IPR015422">
    <property type="entry name" value="PyrdxlP-dep_Trfase_small"/>
</dbReference>
<evidence type="ECO:0000256" key="5">
    <source>
        <dbReference type="ARBA" id="ARBA00022679"/>
    </source>
</evidence>
<gene>
    <name evidence="11" type="primary">100114599</name>
</gene>
<evidence type="ECO:0000256" key="9">
    <source>
        <dbReference type="SAM" id="MobiDB-lite"/>
    </source>
</evidence>
<dbReference type="GO" id="GO:0019265">
    <property type="term" value="P:glycine biosynthetic process, by transamination of glyoxylate"/>
    <property type="evidence" value="ECO:0007669"/>
    <property type="project" value="TreeGrafter"/>
</dbReference>
<comment type="similarity">
    <text evidence="2 7">Belongs to the class-V pyridoxal-phosphate-dependent aminotransferase family.</text>
</comment>
<organism evidence="11 12">
    <name type="scientific">Nasonia vitripennis</name>
    <name type="common">Parasitic wasp</name>
    <dbReference type="NCBI Taxonomy" id="7425"/>
    <lineage>
        <taxon>Eukaryota</taxon>
        <taxon>Metazoa</taxon>
        <taxon>Ecdysozoa</taxon>
        <taxon>Arthropoda</taxon>
        <taxon>Hexapoda</taxon>
        <taxon>Insecta</taxon>
        <taxon>Pterygota</taxon>
        <taxon>Neoptera</taxon>
        <taxon>Endopterygota</taxon>
        <taxon>Hymenoptera</taxon>
        <taxon>Apocrita</taxon>
        <taxon>Proctotrupomorpha</taxon>
        <taxon>Chalcidoidea</taxon>
        <taxon>Pteromalidae</taxon>
        <taxon>Pteromalinae</taxon>
        <taxon>Nasonia</taxon>
    </lineage>
</organism>
<feature type="region of interest" description="Disordered" evidence="9">
    <location>
        <begin position="1"/>
        <end position="26"/>
    </location>
</feature>
<dbReference type="PANTHER" id="PTHR21152">
    <property type="entry name" value="AMINOTRANSFERASE CLASS V"/>
    <property type="match status" value="1"/>
</dbReference>
<dbReference type="InterPro" id="IPR015421">
    <property type="entry name" value="PyrdxlP-dep_Trfase_major"/>
</dbReference>
<reference evidence="11" key="1">
    <citation type="submission" date="2021-01" db="UniProtKB">
        <authorList>
            <consortium name="EnsemblMetazoa"/>
        </authorList>
    </citation>
    <scope>IDENTIFICATION</scope>
</reference>
<feature type="compositionally biased region" description="Basic and acidic residues" evidence="9">
    <location>
        <begin position="14"/>
        <end position="25"/>
    </location>
</feature>
<protein>
    <recommendedName>
        <fullName evidence="3">alanine--glyoxylate transaminase</fullName>
        <ecNumber evidence="3">2.6.1.44</ecNumber>
    </recommendedName>
</protein>
<proteinExistence type="inferred from homology"/>
<evidence type="ECO:0000256" key="4">
    <source>
        <dbReference type="ARBA" id="ARBA00022576"/>
    </source>
</evidence>
<dbReference type="EnsemblMetazoa" id="XM_016982458">
    <property type="protein sequence ID" value="XP_016837947"/>
    <property type="gene ID" value="LOC100114599"/>
</dbReference>
<dbReference type="SUPFAM" id="SSF53383">
    <property type="entry name" value="PLP-dependent transferases"/>
    <property type="match status" value="1"/>
</dbReference>
<dbReference type="OrthoDB" id="7403325at2759"/>
<comment type="cofactor">
    <cofactor evidence="1 8">
        <name>pyridoxal 5'-phosphate</name>
        <dbReference type="ChEBI" id="CHEBI:597326"/>
    </cofactor>
</comment>
<dbReference type="SMR" id="A0A7M7INY0"/>
<evidence type="ECO:0000313" key="11">
    <source>
        <dbReference type="EnsemblMetazoa" id="XP_016837947"/>
    </source>
</evidence>
<feature type="domain" description="Aminotransferase class V" evidence="10">
    <location>
        <begin position="134"/>
        <end position="456"/>
    </location>
</feature>
<dbReference type="GO" id="GO:0008453">
    <property type="term" value="F:alanine-glyoxylate transaminase activity"/>
    <property type="evidence" value="ECO:0007669"/>
    <property type="project" value="UniProtKB-EC"/>
</dbReference>
<dbReference type="PROSITE" id="PS00595">
    <property type="entry name" value="AA_TRANSFER_CLASS_5"/>
    <property type="match status" value="1"/>
</dbReference>
<evidence type="ECO:0000256" key="2">
    <source>
        <dbReference type="ARBA" id="ARBA00009236"/>
    </source>
</evidence>
<dbReference type="InParanoid" id="A0A7M7INY0"/>
<dbReference type="GO" id="GO:0005777">
    <property type="term" value="C:peroxisome"/>
    <property type="evidence" value="ECO:0007669"/>
    <property type="project" value="TreeGrafter"/>
</dbReference>
<feature type="compositionally biased region" description="Low complexity" evidence="9">
    <location>
        <begin position="83"/>
        <end position="100"/>
    </location>
</feature>
<dbReference type="InterPro" id="IPR020578">
    <property type="entry name" value="Aminotrans_V_PyrdxlP_BS"/>
</dbReference>
<dbReference type="FunCoup" id="A0A7M7INY0">
    <property type="interactions" value="246"/>
</dbReference>
<keyword evidence="5" id="KW-0808">Transferase</keyword>
<accession>A0A7M7INY0</accession>
<dbReference type="InterPro" id="IPR015424">
    <property type="entry name" value="PyrdxlP-dep_Trfase"/>
</dbReference>
<dbReference type="GO" id="GO:0004760">
    <property type="term" value="F:L-serine-pyruvate transaminase activity"/>
    <property type="evidence" value="ECO:0007669"/>
    <property type="project" value="TreeGrafter"/>
</dbReference>
<evidence type="ECO:0000256" key="1">
    <source>
        <dbReference type="ARBA" id="ARBA00001933"/>
    </source>
</evidence>
<dbReference type="Gene3D" id="3.90.1150.10">
    <property type="entry name" value="Aspartate Aminotransferase, domain 1"/>
    <property type="match status" value="1"/>
</dbReference>
<keyword evidence="12" id="KW-1185">Reference proteome</keyword>
<dbReference type="PANTHER" id="PTHR21152:SF40">
    <property type="entry name" value="ALANINE--GLYOXYLATE AMINOTRANSFERASE"/>
    <property type="match status" value="1"/>
</dbReference>
<feature type="region of interest" description="Disordered" evidence="9">
    <location>
        <begin position="80"/>
        <end position="104"/>
    </location>
</feature>
<dbReference type="Proteomes" id="UP000002358">
    <property type="component" value="Chromosome 2"/>
</dbReference>
<sequence>MPPRGLQSSSSSSSREKMPRSEALRSIRRSRAVVSVVRCKQCRTRLRCDVRSIDEHLQGCSARVNVTLMRGQEIKIPAVTYNSSSGSGSSSDEGSSSGASKTGTRAVIERMEVEPPKELLKPLQLPQRILTGPGPSNCSQRVLKALEQQVLGHTHPEMFQLMDEIKAGLRYAFQTKNNLTLAISASGHGGLEAAIGNVLERGENMLIVKAGIWAERAADMAGRLGIRVDFMETEFGVAFGLREFELAVSEYRPKAVFVVHSESSAGLKQPLEGLGDIVHKYGGLLIVDTVASLGAEPFFADAWGIDVVYTGSQKALGAPAGITPISFSPAAEKKILTRKSPVPVFYWDMTWLGRYWNCFDPRTPRPYHHTISATLVYGLREALAQLAEEGLAASWARHANVSQKFHEGLARRGYQLFVKQPQHRLKTVTAIMLPDGVEAQPIIRYAMDRYNLEFSGGLGPTAGKVIRIGLMGVNATSGHADLVLRGLDDAVKYAKSCQLKSNI</sequence>
<evidence type="ECO:0000256" key="6">
    <source>
        <dbReference type="ARBA" id="ARBA00022898"/>
    </source>
</evidence>
<name>A0A7M7INY0_NASVI</name>
<dbReference type="Pfam" id="PF00266">
    <property type="entry name" value="Aminotran_5"/>
    <property type="match status" value="1"/>
</dbReference>
<dbReference type="EC" id="2.6.1.44" evidence="3"/>
<dbReference type="AlphaFoldDB" id="A0A7M7INY0"/>
<dbReference type="FunFam" id="3.40.640.10:FF:000027">
    <property type="entry name" value="Serine--pyruvate aminotransferase, mitochondrial"/>
    <property type="match status" value="1"/>
</dbReference>
<evidence type="ECO:0000256" key="8">
    <source>
        <dbReference type="RuleBase" id="RU004504"/>
    </source>
</evidence>
<evidence type="ECO:0000256" key="7">
    <source>
        <dbReference type="RuleBase" id="RU004075"/>
    </source>
</evidence>
<keyword evidence="4" id="KW-0032">Aminotransferase</keyword>